<evidence type="ECO:0000256" key="5">
    <source>
        <dbReference type="ARBA" id="ARBA00023004"/>
    </source>
</evidence>
<evidence type="ECO:0000313" key="8">
    <source>
        <dbReference type="EMBL" id="PWB06126.1"/>
    </source>
</evidence>
<name>A0A2V1ISW1_9BACT</name>
<dbReference type="UniPathway" id="UPA00782"/>
<accession>A0A2V1ISW1</accession>
<sequence>MLIIRPMHKFFLDEISTWHQETEDQGVRQCRYVVVSEIDNGLLLWNTLTLGLVWINNLSVKDWTDNHLDSNLISLLRSQWFYVPVFFNEPLFLKHLLCQYKKVQAKRTKYTILTTLYCNANCAYCYERHGDFIRKSMTDSIAHKVAKFVNDTRKGNKIKLEWIGGEPLLNPNAIDLICGDLRNYGINFESSLVSNGLLLNEDLINQALNRWNLKSIQITIDGTEKVYNDTKNYSGDIANPFNNILNNIAEIFKANIYLSIRLNLSYTNVHDLERLIWLLIKSFPDKSQYLIYVSLLEQEMHCDNQEKLRQNLSNWIYLNKILSDEGFIQWPLDSNWPINKCIADNENCHVISPVGNLYRCEEISATDVVGHIDTGITNSKKVAKWKITNKTCECDDCLINPVCLNLLNCPADLECNSLTKSIDICKRIFAMKAEYCKFKNNQVV</sequence>
<keyword evidence="3" id="KW-0949">S-adenosyl-L-methionine</keyword>
<dbReference type="GO" id="GO:0051539">
    <property type="term" value="F:4 iron, 4 sulfur cluster binding"/>
    <property type="evidence" value="ECO:0007669"/>
    <property type="project" value="UniProtKB-KW"/>
</dbReference>
<dbReference type="GO" id="GO:0003824">
    <property type="term" value="F:catalytic activity"/>
    <property type="evidence" value="ECO:0007669"/>
    <property type="project" value="InterPro"/>
</dbReference>
<keyword evidence="2" id="KW-0004">4Fe-4S</keyword>
<proteinExistence type="predicted"/>
<evidence type="ECO:0000256" key="4">
    <source>
        <dbReference type="ARBA" id="ARBA00022723"/>
    </source>
</evidence>
<keyword evidence="5" id="KW-0408">Iron</keyword>
<evidence type="ECO:0000256" key="1">
    <source>
        <dbReference type="ARBA" id="ARBA00001966"/>
    </source>
</evidence>
<dbReference type="Pfam" id="PF04055">
    <property type="entry name" value="Radical_SAM"/>
    <property type="match status" value="1"/>
</dbReference>
<dbReference type="PROSITE" id="PS51918">
    <property type="entry name" value="RADICAL_SAM"/>
    <property type="match status" value="1"/>
</dbReference>
<evidence type="ECO:0000256" key="3">
    <source>
        <dbReference type="ARBA" id="ARBA00022691"/>
    </source>
</evidence>
<protein>
    <submittedName>
        <fullName evidence="8">Radical SAM protein</fullName>
    </submittedName>
</protein>
<organism evidence="8 9">
    <name type="scientific">Paramuribaculum intestinale</name>
    <dbReference type="NCBI Taxonomy" id="2094151"/>
    <lineage>
        <taxon>Bacteria</taxon>
        <taxon>Pseudomonadati</taxon>
        <taxon>Bacteroidota</taxon>
        <taxon>Bacteroidia</taxon>
        <taxon>Bacteroidales</taxon>
        <taxon>Muribaculaceae</taxon>
        <taxon>Paramuribaculum</taxon>
    </lineage>
</organism>
<dbReference type="EMBL" id="PUBV01000034">
    <property type="protein sequence ID" value="PWB06126.1"/>
    <property type="molecule type" value="Genomic_DNA"/>
</dbReference>
<dbReference type="PANTHER" id="PTHR43787:SF3">
    <property type="entry name" value="ARYLSULFATASE REGULATORY PROTEIN"/>
    <property type="match status" value="1"/>
</dbReference>
<dbReference type="AlphaFoldDB" id="A0A2V1ISW1"/>
<comment type="cofactor">
    <cofactor evidence="1">
        <name>[4Fe-4S] cluster</name>
        <dbReference type="ChEBI" id="CHEBI:49883"/>
    </cofactor>
</comment>
<feature type="domain" description="Radical SAM core" evidence="7">
    <location>
        <begin position="104"/>
        <end position="328"/>
    </location>
</feature>
<dbReference type="SFLD" id="SFLDS00029">
    <property type="entry name" value="Radical_SAM"/>
    <property type="match status" value="1"/>
</dbReference>
<keyword evidence="4" id="KW-0479">Metal-binding</keyword>
<dbReference type="SUPFAM" id="SSF102114">
    <property type="entry name" value="Radical SAM enzymes"/>
    <property type="match status" value="1"/>
</dbReference>
<keyword evidence="9" id="KW-1185">Reference proteome</keyword>
<dbReference type="Gene3D" id="3.20.20.70">
    <property type="entry name" value="Aldolase class I"/>
    <property type="match status" value="1"/>
</dbReference>
<dbReference type="Proteomes" id="UP000244925">
    <property type="component" value="Unassembled WGS sequence"/>
</dbReference>
<dbReference type="CDD" id="cd01335">
    <property type="entry name" value="Radical_SAM"/>
    <property type="match status" value="1"/>
</dbReference>
<comment type="caution">
    <text evidence="8">The sequence shown here is derived from an EMBL/GenBank/DDBJ whole genome shotgun (WGS) entry which is preliminary data.</text>
</comment>
<evidence type="ECO:0000256" key="6">
    <source>
        <dbReference type="ARBA" id="ARBA00023014"/>
    </source>
</evidence>
<evidence type="ECO:0000313" key="9">
    <source>
        <dbReference type="Proteomes" id="UP000244925"/>
    </source>
</evidence>
<keyword evidence="6" id="KW-0411">Iron-sulfur</keyword>
<dbReference type="SFLD" id="SFLDG01067">
    <property type="entry name" value="SPASM/twitch_domain_containing"/>
    <property type="match status" value="1"/>
</dbReference>
<dbReference type="InterPro" id="IPR007197">
    <property type="entry name" value="rSAM"/>
</dbReference>
<dbReference type="GO" id="GO:0046872">
    <property type="term" value="F:metal ion binding"/>
    <property type="evidence" value="ECO:0007669"/>
    <property type="project" value="UniProtKB-KW"/>
</dbReference>
<dbReference type="InterPro" id="IPR058240">
    <property type="entry name" value="rSAM_sf"/>
</dbReference>
<reference evidence="9" key="1">
    <citation type="submission" date="2018-02" db="EMBL/GenBank/DDBJ databases">
        <authorList>
            <person name="Clavel T."/>
            <person name="Strowig T."/>
        </authorList>
    </citation>
    <scope>NUCLEOTIDE SEQUENCE [LARGE SCALE GENOMIC DNA]</scope>
    <source>
        <strain evidence="9">DSM 100764</strain>
    </source>
</reference>
<evidence type="ECO:0000256" key="2">
    <source>
        <dbReference type="ARBA" id="ARBA00022485"/>
    </source>
</evidence>
<dbReference type="InterPro" id="IPR013785">
    <property type="entry name" value="Aldolase_TIM"/>
</dbReference>
<evidence type="ECO:0000259" key="7">
    <source>
        <dbReference type="PROSITE" id="PS51918"/>
    </source>
</evidence>
<dbReference type="PANTHER" id="PTHR43787">
    <property type="entry name" value="FEMO COFACTOR BIOSYNTHESIS PROTEIN NIFB-RELATED"/>
    <property type="match status" value="1"/>
</dbReference>
<gene>
    <name evidence="8" type="ORF">C5O25_11340</name>
</gene>